<dbReference type="SUPFAM" id="SSF53448">
    <property type="entry name" value="Nucleotide-diphospho-sugar transferases"/>
    <property type="match status" value="1"/>
</dbReference>
<evidence type="ECO:0000313" key="1">
    <source>
        <dbReference type="EMBL" id="QUJ77331.1"/>
    </source>
</evidence>
<dbReference type="Gene3D" id="3.90.550.10">
    <property type="entry name" value="Spore Coat Polysaccharide Biosynthesis Protein SpsA, Chain A"/>
    <property type="match status" value="1"/>
</dbReference>
<dbReference type="InterPro" id="IPR029044">
    <property type="entry name" value="Nucleotide-diphossugar_trans"/>
</dbReference>
<protein>
    <submittedName>
        <fullName evidence="1">Glycosyltransferase family 2 protein</fullName>
    </submittedName>
</protein>
<dbReference type="Pfam" id="PF13704">
    <property type="entry name" value="Glyco_tranf_2_4"/>
    <property type="match status" value="1"/>
</dbReference>
<accession>A0A975PNC7</accession>
<dbReference type="CDD" id="cd00761">
    <property type="entry name" value="Glyco_tranf_GTA_type"/>
    <property type="match status" value="1"/>
</dbReference>
<evidence type="ECO:0000313" key="2">
    <source>
        <dbReference type="Proteomes" id="UP000683291"/>
    </source>
</evidence>
<dbReference type="RefSeq" id="WP_212705527.1">
    <property type="nucleotide sequence ID" value="NZ_CP073581.1"/>
</dbReference>
<dbReference type="Proteomes" id="UP000683291">
    <property type="component" value="Chromosome 1"/>
</dbReference>
<dbReference type="EMBL" id="CP073581">
    <property type="protein sequence ID" value="QUJ77331.1"/>
    <property type="molecule type" value="Genomic_DNA"/>
</dbReference>
<organism evidence="1 2">
    <name type="scientific">Sulfitobacter albidus</name>
    <dbReference type="NCBI Taxonomy" id="2829501"/>
    <lineage>
        <taxon>Bacteria</taxon>
        <taxon>Pseudomonadati</taxon>
        <taxon>Pseudomonadota</taxon>
        <taxon>Alphaproteobacteria</taxon>
        <taxon>Rhodobacterales</taxon>
        <taxon>Roseobacteraceae</taxon>
        <taxon>Sulfitobacter</taxon>
    </lineage>
</organism>
<dbReference type="KEGG" id="sual:KDD17_04840"/>
<name>A0A975PNC7_9RHOB</name>
<gene>
    <name evidence="1" type="ORF">KDD17_04840</name>
</gene>
<dbReference type="AlphaFoldDB" id="A0A975PNC7"/>
<keyword evidence="2" id="KW-1185">Reference proteome</keyword>
<proteinExistence type="predicted"/>
<sequence>MSQRTQKYPLVMTILVRDEADIIGQNIAFHLDQGVDHIIVMDNGSVDGTRAVLEPFAADRKITILDEPSQDYLQDVWMTRMAVMARETFGAEWIICNDADEFWWSPTGNLKDALPPLDGHETMLTCVRHQMIGPRDALDHTDWRQALTYRPATPPTFPEIPNDLVGIAELELDHPLFYYQLHGKMIFPAQGLQYVVRGAHTGHYDRTLPNPAACEVEIFHFPIRSRVELQRSVQRIESAVARTPGVAIQTSWKYRRWQYMAERANSIWPAFCDALPDRKRVMRDLANGYLVEEPVILQLLDRIMPQPTADTVSPEAAPPVPLLQDNTVGDLVLVMGAEENAANTVADFLQKLGAPGGRPDAGPSDLLLDAHRAILSEMERAALDFRDPPPEWFKGTSAKSWHVTVMELLLAQHADLDFAVLCDPTLDALLPLWRDVAKANYLGLHVALVLDNPLTAAKRIQQQMGIPVEVGALLWARRIIRMERESRDLPRHIVEIADMTSDWEAAADRFLRAIKPQWPRAHRADGDDINAALQGSVAAFAHSEADVMHAAQVPDVVKETYDVLRALAVNDRMPELHARLSSIAKEIERTTRYLHHVLGTAKLARDAGLSIAHPSPLNRSQAQIDRLTLPVVSAESTVQPVKDDSPSMTRRELLDKSRARLLEKDTHGVRGTFDKNAKGLPKTSAILIAAIKDAPEFDPAWYQTTYPDVAESGADPALHYLHVGAFECRNPGPDFDTLRYYEANPDVLEAGMFAFIHFIRFGRAGNRAIFPAEPLPG</sequence>
<reference evidence="1" key="1">
    <citation type="submission" date="2021-04" db="EMBL/GenBank/DDBJ databases">
        <title>Complete genome sequence for Sulfitobacter sp. strain JK7-1.</title>
        <authorList>
            <person name="Park S.-J."/>
        </authorList>
    </citation>
    <scope>NUCLEOTIDE SEQUENCE</scope>
    <source>
        <strain evidence="1">JK7-1</strain>
    </source>
</reference>